<dbReference type="SUPFAM" id="SSF53850">
    <property type="entry name" value="Periplasmic binding protein-like II"/>
    <property type="match status" value="1"/>
</dbReference>
<comment type="similarity">
    <text evidence="2">Belongs to the bacterial solute-binding protein SsuA/TauA family.</text>
</comment>
<evidence type="ECO:0000313" key="6">
    <source>
        <dbReference type="Proteomes" id="UP001597059"/>
    </source>
</evidence>
<gene>
    <name evidence="5" type="ORF">ACFQ45_02425</name>
</gene>
<dbReference type="PANTHER" id="PTHR30024">
    <property type="entry name" value="ALIPHATIC SULFONATES-BINDING PROTEIN-RELATED"/>
    <property type="match status" value="1"/>
</dbReference>
<protein>
    <submittedName>
        <fullName evidence="5">ABC transporter substrate-binding protein</fullName>
    </submittedName>
</protein>
<evidence type="ECO:0000313" key="5">
    <source>
        <dbReference type="EMBL" id="MFD1382205.1"/>
    </source>
</evidence>
<evidence type="ECO:0000256" key="3">
    <source>
        <dbReference type="ARBA" id="ARBA00022729"/>
    </source>
</evidence>
<evidence type="ECO:0000256" key="1">
    <source>
        <dbReference type="ARBA" id="ARBA00004418"/>
    </source>
</evidence>
<dbReference type="PANTHER" id="PTHR30024:SF47">
    <property type="entry name" value="TAURINE-BINDING PERIPLASMIC PROTEIN"/>
    <property type="match status" value="1"/>
</dbReference>
<accession>A0ABW4AWA1</accession>
<proteinExistence type="inferred from homology"/>
<organism evidence="5 6">
    <name type="scientific">Rhodanobacter aciditrophus</name>
    <dbReference type="NCBI Taxonomy" id="1623218"/>
    <lineage>
        <taxon>Bacteria</taxon>
        <taxon>Pseudomonadati</taxon>
        <taxon>Pseudomonadota</taxon>
        <taxon>Gammaproteobacteria</taxon>
        <taxon>Lysobacterales</taxon>
        <taxon>Rhodanobacteraceae</taxon>
        <taxon>Rhodanobacter</taxon>
    </lineage>
</organism>
<comment type="caution">
    <text evidence="5">The sequence shown here is derived from an EMBL/GenBank/DDBJ whole genome shotgun (WGS) entry which is preliminary data.</text>
</comment>
<dbReference type="RefSeq" id="WP_377364951.1">
    <property type="nucleotide sequence ID" value="NZ_JBHTMN010000003.1"/>
</dbReference>
<dbReference type="EMBL" id="JBHTMN010000003">
    <property type="protein sequence ID" value="MFD1382205.1"/>
    <property type="molecule type" value="Genomic_DNA"/>
</dbReference>
<dbReference type="Proteomes" id="UP001597059">
    <property type="component" value="Unassembled WGS sequence"/>
</dbReference>
<sequence length="323" mass="36706">MQEDNLKRIRIILIVLVVFLTGVILYVLVSGKPLKLSLHPWPGYESFVVAEHFSWLPDDISVVQVKNASQSLALLEAGEVQAAALTLDEALYARSRGVPLDIVAILDESVGADVLMSQKEQASWVDLKGSRIAYEGNTVSAIVLHEVFKASGFDKNDVDIVEIPPNDQVVFWDTKAFDYAITFEPYASYLEQKGAFRVYDSRDFPGIIYDVLVVRRDARFFRESAITELLAAHFKALQYLRVNSEDALRRIAAWRSLSYEENRKVFSGLYLPDLDYNKRMLTLDSEFYQAIQLINLSMNNGLPLLPDYQLRALLQPAFLFRIE</sequence>
<reference evidence="6" key="1">
    <citation type="journal article" date="2019" name="Int. J. Syst. Evol. Microbiol.">
        <title>The Global Catalogue of Microorganisms (GCM) 10K type strain sequencing project: providing services to taxonomists for standard genome sequencing and annotation.</title>
        <authorList>
            <consortium name="The Broad Institute Genomics Platform"/>
            <consortium name="The Broad Institute Genome Sequencing Center for Infectious Disease"/>
            <person name="Wu L."/>
            <person name="Ma J."/>
        </authorList>
    </citation>
    <scope>NUCLEOTIDE SEQUENCE [LARGE SCALE GENOMIC DNA]</scope>
    <source>
        <strain evidence="6">JCM 30774</strain>
    </source>
</reference>
<keyword evidence="4" id="KW-0472">Membrane</keyword>
<evidence type="ECO:0000256" key="4">
    <source>
        <dbReference type="SAM" id="Phobius"/>
    </source>
</evidence>
<keyword evidence="6" id="KW-1185">Reference proteome</keyword>
<name>A0ABW4AWA1_9GAMM</name>
<keyword evidence="4" id="KW-1133">Transmembrane helix</keyword>
<feature type="transmembrane region" description="Helical" evidence="4">
    <location>
        <begin position="12"/>
        <end position="29"/>
    </location>
</feature>
<keyword evidence="4" id="KW-0812">Transmembrane</keyword>
<dbReference type="Gene3D" id="3.40.190.10">
    <property type="entry name" value="Periplasmic binding protein-like II"/>
    <property type="match status" value="2"/>
</dbReference>
<dbReference type="Pfam" id="PF13379">
    <property type="entry name" value="NMT1_2"/>
    <property type="match status" value="1"/>
</dbReference>
<comment type="subcellular location">
    <subcellularLocation>
        <location evidence="1">Periplasm</location>
    </subcellularLocation>
</comment>
<evidence type="ECO:0000256" key="2">
    <source>
        <dbReference type="ARBA" id="ARBA00010742"/>
    </source>
</evidence>
<keyword evidence="3" id="KW-0732">Signal</keyword>